<organism evidence="1 2">
    <name type="scientific">Purpureocillium lilacinum</name>
    <name type="common">Paecilomyces lilacinus</name>
    <dbReference type="NCBI Taxonomy" id="33203"/>
    <lineage>
        <taxon>Eukaryota</taxon>
        <taxon>Fungi</taxon>
        <taxon>Dikarya</taxon>
        <taxon>Ascomycota</taxon>
        <taxon>Pezizomycotina</taxon>
        <taxon>Sordariomycetes</taxon>
        <taxon>Hypocreomycetidae</taxon>
        <taxon>Hypocreales</taxon>
        <taxon>Ophiocordycipitaceae</taxon>
        <taxon>Purpureocillium</taxon>
    </lineage>
</organism>
<sequence>MTPTNQLLPQYITYTDLDPSFDREIRDVHLLYDYNAQDKSGKPERWRYEMWFFSDSRIVYAIRSGPMAGRVSYQKATYQCVRPGEVWQVNWLEETGTVCSLVYDISRSRITTLVSLSKGHWEQTEQARGDKRNAKDFERCRQLSKMGNQTERVMLSVQADIIERFKGGGDLLAISEDAPTFMRSGALRDAVLGRACYLRDEQAMVQRLTNYRVKGRKDLISGAANPEDGRFPAISSAWRLVICDVRLIEEEDDIHDVHHAQLRDEELRTPTERVKEIVPVLQNLSTEELARIEQDDDATKRIWKQVSPSPPFWIQQIVGAMHPWGFVFYKTSDVERKHGHDLANYWETIRKQTRFVPYASWDERSMVHACLRSVHCGGNRHLMESLWTEDWPSGPAAGDLCADRAGFTLFPELLQNTFIVVDCGPLLASLDEVSHNVLPNFWVWVYDADWDSPSSRATPLSDGEGYQGRVKVSIYGLDAWFYAARCEGVSLRYMWFKAQSHPWQQWICLSKQLEEWDHESYV</sequence>
<dbReference type="PANTHER" id="PTHR40087:SF1">
    <property type="entry name" value="PHENOLIC ACID DECARBOXYLASE PADC"/>
    <property type="match status" value="1"/>
</dbReference>
<dbReference type="Proteomes" id="UP000245956">
    <property type="component" value="Unassembled WGS sequence"/>
</dbReference>
<dbReference type="InterPro" id="IPR012674">
    <property type="entry name" value="Calycin"/>
</dbReference>
<dbReference type="Pfam" id="PF05870">
    <property type="entry name" value="PA_decarbox"/>
    <property type="match status" value="1"/>
</dbReference>
<dbReference type="SUPFAM" id="SSF50814">
    <property type="entry name" value="Lipocalins"/>
    <property type="match status" value="1"/>
</dbReference>
<proteinExistence type="predicted"/>
<dbReference type="EMBL" id="LCWV01000005">
    <property type="protein sequence ID" value="PWI73165.1"/>
    <property type="molecule type" value="Genomic_DNA"/>
</dbReference>
<dbReference type="GO" id="GO:0016831">
    <property type="term" value="F:carboxy-lyase activity"/>
    <property type="evidence" value="ECO:0007669"/>
    <property type="project" value="InterPro"/>
</dbReference>
<gene>
    <name evidence="1" type="ORF">PCL_10180</name>
</gene>
<comment type="caution">
    <text evidence="1">The sequence shown here is derived from an EMBL/GenBank/DDBJ whole genome shotgun (WGS) entry which is preliminary data.</text>
</comment>
<dbReference type="PANTHER" id="PTHR40087">
    <property type="entry name" value="PHENOLIC ACID DECARBOXYLASE PADC"/>
    <property type="match status" value="1"/>
</dbReference>
<dbReference type="InterPro" id="IPR008729">
    <property type="entry name" value="PA_de_COase"/>
</dbReference>
<name>A0A2U3EF70_PURLI</name>
<reference evidence="1 2" key="1">
    <citation type="journal article" date="2016" name="Front. Microbiol.">
        <title>Genome and transcriptome sequences reveal the specific parasitism of the nematophagous Purpureocillium lilacinum 36-1.</title>
        <authorList>
            <person name="Xie J."/>
            <person name="Li S."/>
            <person name="Mo C."/>
            <person name="Xiao X."/>
            <person name="Peng D."/>
            <person name="Wang G."/>
            <person name="Xiao Y."/>
        </authorList>
    </citation>
    <scope>NUCLEOTIDE SEQUENCE [LARGE SCALE GENOMIC DNA]</scope>
    <source>
        <strain evidence="1 2">36-1</strain>
    </source>
</reference>
<evidence type="ECO:0000313" key="1">
    <source>
        <dbReference type="EMBL" id="PWI73165.1"/>
    </source>
</evidence>
<protein>
    <submittedName>
        <fullName evidence="1">Uncharacterized protein</fullName>
    </submittedName>
</protein>
<evidence type="ECO:0000313" key="2">
    <source>
        <dbReference type="Proteomes" id="UP000245956"/>
    </source>
</evidence>
<dbReference type="Gene3D" id="2.40.128.20">
    <property type="match status" value="1"/>
</dbReference>
<dbReference type="AlphaFoldDB" id="A0A2U3EF70"/>
<accession>A0A2U3EF70</accession>